<evidence type="ECO:0000313" key="4">
    <source>
        <dbReference type="Proteomes" id="UP000696413"/>
    </source>
</evidence>
<protein>
    <submittedName>
        <fullName evidence="3">Phage major capsid protein</fullName>
    </submittedName>
</protein>
<comment type="caution">
    <text evidence="3">The sequence shown here is derived from an EMBL/GenBank/DDBJ whole genome shotgun (WGS) entry which is preliminary data.</text>
</comment>
<feature type="domain" description="Phage capsid-like C-terminal" evidence="2">
    <location>
        <begin position="10"/>
        <end position="275"/>
    </location>
</feature>
<dbReference type="Pfam" id="PF05065">
    <property type="entry name" value="Phage_capsid"/>
    <property type="match status" value="1"/>
</dbReference>
<name>A0ABS6HRR0_MYCGD</name>
<evidence type="ECO:0000256" key="1">
    <source>
        <dbReference type="ARBA" id="ARBA00004328"/>
    </source>
</evidence>
<dbReference type="Proteomes" id="UP000696413">
    <property type="component" value="Unassembled WGS sequence"/>
</dbReference>
<dbReference type="SUPFAM" id="SSF56563">
    <property type="entry name" value="Major capsid protein gp5"/>
    <property type="match status" value="1"/>
</dbReference>
<evidence type="ECO:0000313" key="3">
    <source>
        <dbReference type="EMBL" id="MBU8824394.1"/>
    </source>
</evidence>
<dbReference type="Gene3D" id="3.30.2320.10">
    <property type="entry name" value="hypothetical protein PF0899 domain"/>
    <property type="match status" value="1"/>
</dbReference>
<organism evidence="3 4">
    <name type="scientific">Mycolicibacterium goodii</name>
    <name type="common">Mycobacterium goodii</name>
    <dbReference type="NCBI Taxonomy" id="134601"/>
    <lineage>
        <taxon>Bacteria</taxon>
        <taxon>Bacillati</taxon>
        <taxon>Actinomycetota</taxon>
        <taxon>Actinomycetes</taxon>
        <taxon>Mycobacteriales</taxon>
        <taxon>Mycobacteriaceae</taxon>
        <taxon>Mycolicibacterium</taxon>
    </lineage>
</organism>
<dbReference type="InterPro" id="IPR024455">
    <property type="entry name" value="Phage_capsid"/>
</dbReference>
<comment type="subcellular location">
    <subcellularLocation>
        <location evidence="1">Virion</location>
    </subcellularLocation>
</comment>
<dbReference type="NCBIfam" id="TIGR01554">
    <property type="entry name" value="major_cap_HK97"/>
    <property type="match status" value="1"/>
</dbReference>
<dbReference type="EMBL" id="JAHBOM010000011">
    <property type="protein sequence ID" value="MBU8824394.1"/>
    <property type="molecule type" value="Genomic_DNA"/>
</dbReference>
<sequence>MALYTNNAEGILTPEQVGALVVQPVEAASVATQVSTVVHTASPDFRIPIVNADATAAWTPEGSDITPSDPDVDELVVTPSKLAALTIISTELANDSSPAATELVGASIARDLARKIDAAYFAATTTNGPAGIAGTNHQVVDQDPAAIADLDPFAEAISLAANEGATVTAFVTSSTTALRLAKLKTATGSNQPLLQPDATQPTRRQVAGVPLHVVPDAVIPGGDIYAVDTARVFVVIRQDVDLRVDESRYFESDRIGIRATMRIGFGFPHEQAVVRIGNDGS</sequence>
<dbReference type="Gene3D" id="3.30.2400.10">
    <property type="entry name" value="Major capsid protein gp5"/>
    <property type="match status" value="1"/>
</dbReference>
<reference evidence="3 4" key="1">
    <citation type="submission" date="2021-05" db="EMBL/GenBank/DDBJ databases">
        <title>Draft Genome Sequences of Clinical Respiratory Isolates of Mycobacterium goodii Recovered in Ireland.</title>
        <authorList>
            <person name="Flanagan P.R."/>
            <person name="Mok S."/>
            <person name="Roycroft E."/>
            <person name="Rogers T.R."/>
            <person name="Fitzgibbon M."/>
        </authorList>
    </citation>
    <scope>NUCLEOTIDE SEQUENCE [LARGE SCALE GENOMIC DNA]</scope>
    <source>
        <strain evidence="3 4">14IE55</strain>
    </source>
</reference>
<dbReference type="InterPro" id="IPR054612">
    <property type="entry name" value="Phage_capsid-like_C"/>
</dbReference>
<gene>
    <name evidence="3" type="ORF">KL859_16140</name>
</gene>
<proteinExistence type="predicted"/>
<evidence type="ECO:0000259" key="2">
    <source>
        <dbReference type="Pfam" id="PF05065"/>
    </source>
</evidence>
<accession>A0ABS6HRR0</accession>
<keyword evidence="4" id="KW-1185">Reference proteome</keyword>